<evidence type="ECO:0000256" key="3">
    <source>
        <dbReference type="ARBA" id="ARBA00022448"/>
    </source>
</evidence>
<comment type="similarity">
    <text evidence="2">Belongs to the major facilitator superfamily. EmrB family.</text>
</comment>
<proteinExistence type="inferred from homology"/>
<dbReference type="PANTHER" id="PTHR42718:SF9">
    <property type="entry name" value="MAJOR FACILITATOR SUPERFAMILY MULTIDRUG TRANSPORTER MFSC"/>
    <property type="match status" value="1"/>
</dbReference>
<dbReference type="RefSeq" id="WP_090004576.1">
    <property type="nucleotide sequence ID" value="NZ_FNET01000002.1"/>
</dbReference>
<keyword evidence="7 8" id="KW-0472">Membrane</keyword>
<dbReference type="EMBL" id="FNET01000002">
    <property type="protein sequence ID" value="SDJ42862.1"/>
    <property type="molecule type" value="Genomic_DNA"/>
</dbReference>
<dbReference type="GO" id="GO:0005886">
    <property type="term" value="C:plasma membrane"/>
    <property type="evidence" value="ECO:0007669"/>
    <property type="project" value="UniProtKB-SubCell"/>
</dbReference>
<protein>
    <submittedName>
        <fullName evidence="10">Drug resistance transporter, EmrB/QacA subfamily</fullName>
    </submittedName>
</protein>
<dbReference type="CDD" id="cd17321">
    <property type="entry name" value="MFS_MMR_MDR_like"/>
    <property type="match status" value="1"/>
</dbReference>
<organism evidence="10 11">
    <name type="scientific">Lentzea albidocapillata subsp. violacea</name>
    <dbReference type="NCBI Taxonomy" id="128104"/>
    <lineage>
        <taxon>Bacteria</taxon>
        <taxon>Bacillati</taxon>
        <taxon>Actinomycetota</taxon>
        <taxon>Actinomycetes</taxon>
        <taxon>Pseudonocardiales</taxon>
        <taxon>Pseudonocardiaceae</taxon>
        <taxon>Lentzea</taxon>
    </lineage>
</organism>
<evidence type="ECO:0000313" key="10">
    <source>
        <dbReference type="EMBL" id="SDJ42862.1"/>
    </source>
</evidence>
<name>A0A1G8TMV1_9PSEU</name>
<dbReference type="NCBIfam" id="TIGR00711">
    <property type="entry name" value="efflux_EmrB"/>
    <property type="match status" value="1"/>
</dbReference>
<evidence type="ECO:0000256" key="4">
    <source>
        <dbReference type="ARBA" id="ARBA00022475"/>
    </source>
</evidence>
<feature type="transmembrane region" description="Helical" evidence="8">
    <location>
        <begin position="132"/>
        <end position="154"/>
    </location>
</feature>
<dbReference type="AlphaFoldDB" id="A0A1G8TMV1"/>
<feature type="transmembrane region" description="Helical" evidence="8">
    <location>
        <begin position="353"/>
        <end position="378"/>
    </location>
</feature>
<feature type="transmembrane region" description="Helical" evidence="8">
    <location>
        <begin position="399"/>
        <end position="417"/>
    </location>
</feature>
<dbReference type="SUPFAM" id="SSF103473">
    <property type="entry name" value="MFS general substrate transporter"/>
    <property type="match status" value="1"/>
</dbReference>
<keyword evidence="3" id="KW-0813">Transport</keyword>
<dbReference type="InterPro" id="IPR036259">
    <property type="entry name" value="MFS_trans_sf"/>
</dbReference>
<feature type="transmembrane region" description="Helical" evidence="8">
    <location>
        <begin position="328"/>
        <end position="347"/>
    </location>
</feature>
<dbReference type="PRINTS" id="PR01036">
    <property type="entry name" value="TCRTETB"/>
</dbReference>
<keyword evidence="4" id="KW-1003">Cell membrane</keyword>
<dbReference type="InterPro" id="IPR020846">
    <property type="entry name" value="MFS_dom"/>
</dbReference>
<sequence length="474" mass="49079">MSRNPWLVLVALVLGQVMTLLDTTVVNVAIPTLARDLDASLDSVLWVINSYVLAFAVLLVTGGRLGDLFGQRRMFVSGVSLFTAASLLCGLAQTADQLIWARVAQGIGAALLVPQTLSLLTRVFPEDKRGAAFGVWGAVGGLGAAIGPTVGGLLVDSLGWRWIFFLNIPLGITAAVLGAAWLPGHDGGRRRRLDLLGTVLLTTGLFLLTYGLIEGERHAWGGLIPVVLLGGVLVLGLFALVERGRQDREPLLPFVILRDRNFTLMAVVVAALPLGLGAMLFLTLLHLQSVAGMSARDAGLTVALAPLLSAVVAPKSGSAIDRYGGKPVLLAGLALFAAGIAGIAFAVRADGVWWHLVPGLVLLGLGMGVGGSPAAIIAMRDIGQDVSGAASGLFNTTRLCGSLLGSAAVGALLQARLSVEGLDAGLLQNVVPLEFREGFADALRFSYLLPVAALAAGVLLTLGVRRVAVGVKGE</sequence>
<keyword evidence="5 8" id="KW-0812">Transmembrane</keyword>
<dbReference type="Gene3D" id="1.20.1720.10">
    <property type="entry name" value="Multidrug resistance protein D"/>
    <property type="match status" value="1"/>
</dbReference>
<feature type="transmembrane region" description="Helical" evidence="8">
    <location>
        <begin position="99"/>
        <end position="120"/>
    </location>
</feature>
<feature type="transmembrane region" description="Helical" evidence="8">
    <location>
        <begin position="445"/>
        <end position="464"/>
    </location>
</feature>
<feature type="transmembrane region" description="Helical" evidence="8">
    <location>
        <begin position="262"/>
        <end position="286"/>
    </location>
</feature>
<dbReference type="InterPro" id="IPR004638">
    <property type="entry name" value="EmrB-like"/>
</dbReference>
<evidence type="ECO:0000256" key="1">
    <source>
        <dbReference type="ARBA" id="ARBA00004651"/>
    </source>
</evidence>
<dbReference type="GO" id="GO:0022857">
    <property type="term" value="F:transmembrane transporter activity"/>
    <property type="evidence" value="ECO:0007669"/>
    <property type="project" value="InterPro"/>
</dbReference>
<feature type="transmembrane region" description="Helical" evidence="8">
    <location>
        <begin position="298"/>
        <end position="316"/>
    </location>
</feature>
<feature type="transmembrane region" description="Helical" evidence="8">
    <location>
        <begin position="74"/>
        <end position="93"/>
    </location>
</feature>
<gene>
    <name evidence="10" type="ORF">SAMN04488074_10239</name>
</gene>
<evidence type="ECO:0000256" key="7">
    <source>
        <dbReference type="ARBA" id="ARBA00023136"/>
    </source>
</evidence>
<comment type="subcellular location">
    <subcellularLocation>
        <location evidence="1">Cell membrane</location>
        <topology evidence="1">Multi-pass membrane protein</topology>
    </subcellularLocation>
</comment>
<dbReference type="InterPro" id="IPR011701">
    <property type="entry name" value="MFS"/>
</dbReference>
<evidence type="ECO:0000256" key="8">
    <source>
        <dbReference type="SAM" id="Phobius"/>
    </source>
</evidence>
<evidence type="ECO:0000259" key="9">
    <source>
        <dbReference type="PROSITE" id="PS50850"/>
    </source>
</evidence>
<dbReference type="PROSITE" id="PS50850">
    <property type="entry name" value="MFS"/>
    <property type="match status" value="1"/>
</dbReference>
<feature type="transmembrane region" description="Helical" evidence="8">
    <location>
        <begin position="193"/>
        <end position="213"/>
    </location>
</feature>
<feature type="transmembrane region" description="Helical" evidence="8">
    <location>
        <begin position="160"/>
        <end position="181"/>
    </location>
</feature>
<keyword evidence="6 8" id="KW-1133">Transmembrane helix</keyword>
<dbReference type="PANTHER" id="PTHR42718">
    <property type="entry name" value="MAJOR FACILITATOR SUPERFAMILY MULTIDRUG TRANSPORTER MFSC"/>
    <property type="match status" value="1"/>
</dbReference>
<evidence type="ECO:0000256" key="2">
    <source>
        <dbReference type="ARBA" id="ARBA00008537"/>
    </source>
</evidence>
<dbReference type="Gene3D" id="1.20.1250.20">
    <property type="entry name" value="MFS general substrate transporter like domains"/>
    <property type="match status" value="1"/>
</dbReference>
<feature type="transmembrane region" description="Helical" evidence="8">
    <location>
        <begin position="43"/>
        <end position="62"/>
    </location>
</feature>
<feature type="transmembrane region" description="Helical" evidence="8">
    <location>
        <begin position="219"/>
        <end position="241"/>
    </location>
</feature>
<evidence type="ECO:0000256" key="6">
    <source>
        <dbReference type="ARBA" id="ARBA00022989"/>
    </source>
</evidence>
<dbReference type="Proteomes" id="UP000199682">
    <property type="component" value="Unassembled WGS sequence"/>
</dbReference>
<feature type="domain" description="Major facilitator superfamily (MFS) profile" evidence="9">
    <location>
        <begin position="8"/>
        <end position="469"/>
    </location>
</feature>
<accession>A0A1G8TMV1</accession>
<evidence type="ECO:0000313" key="11">
    <source>
        <dbReference type="Proteomes" id="UP000199682"/>
    </source>
</evidence>
<reference evidence="11" key="1">
    <citation type="submission" date="2016-10" db="EMBL/GenBank/DDBJ databases">
        <authorList>
            <person name="Varghese N."/>
            <person name="Submissions S."/>
        </authorList>
    </citation>
    <scope>NUCLEOTIDE SEQUENCE [LARGE SCALE GENOMIC DNA]</scope>
    <source>
        <strain evidence="11">DSM 44796</strain>
    </source>
</reference>
<dbReference type="Pfam" id="PF07690">
    <property type="entry name" value="MFS_1"/>
    <property type="match status" value="1"/>
</dbReference>
<evidence type="ECO:0000256" key="5">
    <source>
        <dbReference type="ARBA" id="ARBA00022692"/>
    </source>
</evidence>